<dbReference type="GO" id="GO:0005829">
    <property type="term" value="C:cytosol"/>
    <property type="evidence" value="ECO:0007669"/>
    <property type="project" value="TreeGrafter"/>
</dbReference>
<gene>
    <name evidence="8" type="primary">cmk</name>
    <name evidence="10" type="ORF">EZS26_002578</name>
</gene>
<keyword evidence="5 8" id="KW-0067">ATP-binding</keyword>
<dbReference type="InterPro" id="IPR003136">
    <property type="entry name" value="Cytidylate_kin"/>
</dbReference>
<dbReference type="NCBIfam" id="TIGR00017">
    <property type="entry name" value="cmk"/>
    <property type="match status" value="1"/>
</dbReference>
<keyword evidence="4 8" id="KW-0418">Kinase</keyword>
<dbReference type="PANTHER" id="PTHR21299">
    <property type="entry name" value="CYTIDYLATE KINASE/PANTOATE-BETA-ALANINE LIGASE"/>
    <property type="match status" value="1"/>
</dbReference>
<comment type="subcellular location">
    <subcellularLocation>
        <location evidence="8">Cytoplasm</location>
    </subcellularLocation>
</comment>
<dbReference type="PANTHER" id="PTHR21299:SF2">
    <property type="entry name" value="CYTIDYLATE KINASE"/>
    <property type="match status" value="1"/>
</dbReference>
<evidence type="ECO:0000256" key="5">
    <source>
        <dbReference type="ARBA" id="ARBA00022840"/>
    </source>
</evidence>
<evidence type="ECO:0000256" key="7">
    <source>
        <dbReference type="ARBA" id="ARBA00048478"/>
    </source>
</evidence>
<sequence length="229" mass="25521">MKKIIIAIDGHSSCGKSTMAKDLAKTIGYTYVDSGAMYRAVTLHAIQKGIFEGDQFDLDKLKQDIRNIRITFIKNPATGRSDTYLNGQNVEQAIRSMEVANKVSPIAAVGFVREEMVKQQQAMGLSKGIVMDGRDIGTIVFPNAELKIFVTASPEIRAQRRLNELIAKGEHATFEEVLHNLATRDRIDSTRKDGPLRQAEDAVVLDNSHLTIQEQNHRLMELFLDGVKP</sequence>
<keyword evidence="8" id="KW-0963">Cytoplasm</keyword>
<comment type="caution">
    <text evidence="10">The sequence shown here is derived from an EMBL/GenBank/DDBJ whole genome shotgun (WGS) entry which is preliminary data.</text>
</comment>
<comment type="catalytic activity">
    <reaction evidence="7 8">
        <text>CMP + ATP = CDP + ADP</text>
        <dbReference type="Rhea" id="RHEA:11600"/>
        <dbReference type="ChEBI" id="CHEBI:30616"/>
        <dbReference type="ChEBI" id="CHEBI:58069"/>
        <dbReference type="ChEBI" id="CHEBI:60377"/>
        <dbReference type="ChEBI" id="CHEBI:456216"/>
        <dbReference type="EC" id="2.7.4.25"/>
    </reaction>
</comment>
<evidence type="ECO:0000313" key="10">
    <source>
        <dbReference type="EMBL" id="KAA6301269.1"/>
    </source>
</evidence>
<dbReference type="SUPFAM" id="SSF52540">
    <property type="entry name" value="P-loop containing nucleoside triphosphate hydrolases"/>
    <property type="match status" value="1"/>
</dbReference>
<feature type="domain" description="Cytidylate kinase" evidence="9">
    <location>
        <begin position="6"/>
        <end position="221"/>
    </location>
</feature>
<dbReference type="GO" id="GO:0006220">
    <property type="term" value="P:pyrimidine nucleotide metabolic process"/>
    <property type="evidence" value="ECO:0007669"/>
    <property type="project" value="UniProtKB-UniRule"/>
</dbReference>
<evidence type="ECO:0000256" key="2">
    <source>
        <dbReference type="ARBA" id="ARBA00022679"/>
    </source>
</evidence>
<dbReference type="CDD" id="cd02020">
    <property type="entry name" value="CMPK"/>
    <property type="match status" value="1"/>
</dbReference>
<accession>A0A5M8NYT7</accession>
<reference evidence="10 11" key="1">
    <citation type="submission" date="2019-03" db="EMBL/GenBank/DDBJ databases">
        <title>Single cell metagenomics reveals metabolic interactions within the superorganism composed of flagellate Streblomastix strix and complex community of Bacteroidetes bacteria on its surface.</title>
        <authorList>
            <person name="Treitli S.C."/>
            <person name="Kolisko M."/>
            <person name="Husnik F."/>
            <person name="Keeling P."/>
            <person name="Hampl V."/>
        </authorList>
    </citation>
    <scope>NUCLEOTIDE SEQUENCE [LARGE SCALE GENOMIC DNA]</scope>
    <source>
        <strain evidence="10">St1</strain>
    </source>
</reference>
<dbReference type="GO" id="GO:0015949">
    <property type="term" value="P:nucleobase-containing small molecule interconversion"/>
    <property type="evidence" value="ECO:0007669"/>
    <property type="project" value="TreeGrafter"/>
</dbReference>
<dbReference type="InterPro" id="IPR011994">
    <property type="entry name" value="Cytidylate_kinase_dom"/>
</dbReference>
<evidence type="ECO:0000256" key="4">
    <source>
        <dbReference type="ARBA" id="ARBA00022777"/>
    </source>
</evidence>
<name>A0A5M8NYT7_9BACT</name>
<dbReference type="GO" id="GO:0036431">
    <property type="term" value="F:dCMP kinase activity"/>
    <property type="evidence" value="ECO:0007669"/>
    <property type="project" value="InterPro"/>
</dbReference>
<evidence type="ECO:0000256" key="3">
    <source>
        <dbReference type="ARBA" id="ARBA00022741"/>
    </source>
</evidence>
<comment type="similarity">
    <text evidence="1 8">Belongs to the cytidylate kinase family. Type 1 subfamily.</text>
</comment>
<protein>
    <recommendedName>
        <fullName evidence="8">Cytidylate kinase</fullName>
        <shortName evidence="8">CK</shortName>
        <ecNumber evidence="8">2.7.4.25</ecNumber>
    </recommendedName>
    <alternativeName>
        <fullName evidence="8">Cytidine monophosphate kinase</fullName>
        <shortName evidence="8">CMP kinase</shortName>
    </alternativeName>
</protein>
<dbReference type="GO" id="GO:0036430">
    <property type="term" value="F:CMP kinase activity"/>
    <property type="evidence" value="ECO:0007669"/>
    <property type="project" value="RHEA"/>
</dbReference>
<dbReference type="AlphaFoldDB" id="A0A5M8NYT7"/>
<dbReference type="HAMAP" id="MF_00238">
    <property type="entry name" value="Cytidyl_kinase_type1"/>
    <property type="match status" value="1"/>
</dbReference>
<evidence type="ECO:0000313" key="11">
    <source>
        <dbReference type="Proteomes" id="UP000324575"/>
    </source>
</evidence>
<comment type="catalytic activity">
    <reaction evidence="6 8">
        <text>dCMP + ATP = dCDP + ADP</text>
        <dbReference type="Rhea" id="RHEA:25094"/>
        <dbReference type="ChEBI" id="CHEBI:30616"/>
        <dbReference type="ChEBI" id="CHEBI:57566"/>
        <dbReference type="ChEBI" id="CHEBI:58593"/>
        <dbReference type="ChEBI" id="CHEBI:456216"/>
        <dbReference type="EC" id="2.7.4.25"/>
    </reaction>
</comment>
<evidence type="ECO:0000259" key="9">
    <source>
        <dbReference type="Pfam" id="PF02224"/>
    </source>
</evidence>
<evidence type="ECO:0000256" key="8">
    <source>
        <dbReference type="HAMAP-Rule" id="MF_00238"/>
    </source>
</evidence>
<evidence type="ECO:0000256" key="6">
    <source>
        <dbReference type="ARBA" id="ARBA00047615"/>
    </source>
</evidence>
<dbReference type="InterPro" id="IPR027417">
    <property type="entry name" value="P-loop_NTPase"/>
</dbReference>
<dbReference type="EMBL" id="SNRX01000022">
    <property type="protein sequence ID" value="KAA6301269.1"/>
    <property type="molecule type" value="Genomic_DNA"/>
</dbReference>
<dbReference type="GO" id="GO:0005524">
    <property type="term" value="F:ATP binding"/>
    <property type="evidence" value="ECO:0007669"/>
    <property type="project" value="UniProtKB-UniRule"/>
</dbReference>
<keyword evidence="2 8" id="KW-0808">Transferase</keyword>
<dbReference type="Pfam" id="PF02224">
    <property type="entry name" value="Cytidylate_kin"/>
    <property type="match status" value="1"/>
</dbReference>
<dbReference type="Proteomes" id="UP000324575">
    <property type="component" value="Unassembled WGS sequence"/>
</dbReference>
<keyword evidence="3 8" id="KW-0547">Nucleotide-binding</keyword>
<feature type="binding site" evidence="8">
    <location>
        <begin position="10"/>
        <end position="18"/>
    </location>
    <ligand>
        <name>ATP</name>
        <dbReference type="ChEBI" id="CHEBI:30616"/>
    </ligand>
</feature>
<dbReference type="EC" id="2.7.4.25" evidence="8"/>
<evidence type="ECO:0000256" key="1">
    <source>
        <dbReference type="ARBA" id="ARBA00009427"/>
    </source>
</evidence>
<dbReference type="Gene3D" id="3.40.50.300">
    <property type="entry name" value="P-loop containing nucleotide triphosphate hydrolases"/>
    <property type="match status" value="1"/>
</dbReference>
<proteinExistence type="inferred from homology"/>
<organism evidence="10 11">
    <name type="scientific">Candidatus Ordinivivax streblomastigis</name>
    <dbReference type="NCBI Taxonomy" id="2540710"/>
    <lineage>
        <taxon>Bacteria</taxon>
        <taxon>Pseudomonadati</taxon>
        <taxon>Bacteroidota</taxon>
        <taxon>Bacteroidia</taxon>
        <taxon>Bacteroidales</taxon>
        <taxon>Candidatus Ordinivivax</taxon>
    </lineage>
</organism>